<proteinExistence type="predicted"/>
<evidence type="ECO:0000256" key="1">
    <source>
        <dbReference type="SAM" id="MobiDB-lite"/>
    </source>
</evidence>
<accession>A0A2R6X140</accession>
<evidence type="ECO:0000313" key="2">
    <source>
        <dbReference type="EMBL" id="PTQ39812.1"/>
    </source>
</evidence>
<dbReference type="EMBL" id="KZ772715">
    <property type="protein sequence ID" value="PTQ39812.1"/>
    <property type="molecule type" value="Genomic_DNA"/>
</dbReference>
<name>A0A2R6X140_MARPO</name>
<reference evidence="3" key="1">
    <citation type="journal article" date="2017" name="Cell">
        <title>Insights into land plant evolution garnered from the Marchantia polymorpha genome.</title>
        <authorList>
            <person name="Bowman J.L."/>
            <person name="Kohchi T."/>
            <person name="Yamato K.T."/>
            <person name="Jenkins J."/>
            <person name="Shu S."/>
            <person name="Ishizaki K."/>
            <person name="Yamaoka S."/>
            <person name="Nishihama R."/>
            <person name="Nakamura Y."/>
            <person name="Berger F."/>
            <person name="Adam C."/>
            <person name="Aki S.S."/>
            <person name="Althoff F."/>
            <person name="Araki T."/>
            <person name="Arteaga-Vazquez M.A."/>
            <person name="Balasubrmanian S."/>
            <person name="Barry K."/>
            <person name="Bauer D."/>
            <person name="Boehm C.R."/>
            <person name="Briginshaw L."/>
            <person name="Caballero-Perez J."/>
            <person name="Catarino B."/>
            <person name="Chen F."/>
            <person name="Chiyoda S."/>
            <person name="Chovatia M."/>
            <person name="Davies K.M."/>
            <person name="Delmans M."/>
            <person name="Demura T."/>
            <person name="Dierschke T."/>
            <person name="Dolan L."/>
            <person name="Dorantes-Acosta A.E."/>
            <person name="Eklund D.M."/>
            <person name="Florent S.N."/>
            <person name="Flores-Sandoval E."/>
            <person name="Fujiyama A."/>
            <person name="Fukuzawa H."/>
            <person name="Galik B."/>
            <person name="Grimanelli D."/>
            <person name="Grimwood J."/>
            <person name="Grossniklaus U."/>
            <person name="Hamada T."/>
            <person name="Haseloff J."/>
            <person name="Hetherington A.J."/>
            <person name="Higo A."/>
            <person name="Hirakawa Y."/>
            <person name="Hundley H.N."/>
            <person name="Ikeda Y."/>
            <person name="Inoue K."/>
            <person name="Inoue S.I."/>
            <person name="Ishida S."/>
            <person name="Jia Q."/>
            <person name="Kakita M."/>
            <person name="Kanazawa T."/>
            <person name="Kawai Y."/>
            <person name="Kawashima T."/>
            <person name="Kennedy M."/>
            <person name="Kinose K."/>
            <person name="Kinoshita T."/>
            <person name="Kohara Y."/>
            <person name="Koide E."/>
            <person name="Komatsu K."/>
            <person name="Kopischke S."/>
            <person name="Kubo M."/>
            <person name="Kyozuka J."/>
            <person name="Lagercrantz U."/>
            <person name="Lin S.S."/>
            <person name="Lindquist E."/>
            <person name="Lipzen A.M."/>
            <person name="Lu C.W."/>
            <person name="De Luna E."/>
            <person name="Martienssen R.A."/>
            <person name="Minamino N."/>
            <person name="Mizutani M."/>
            <person name="Mizutani M."/>
            <person name="Mochizuki N."/>
            <person name="Monte I."/>
            <person name="Mosher R."/>
            <person name="Nagasaki H."/>
            <person name="Nakagami H."/>
            <person name="Naramoto S."/>
            <person name="Nishitani K."/>
            <person name="Ohtani M."/>
            <person name="Okamoto T."/>
            <person name="Okumura M."/>
            <person name="Phillips J."/>
            <person name="Pollak B."/>
            <person name="Reinders A."/>
            <person name="Rovekamp M."/>
            <person name="Sano R."/>
            <person name="Sawa S."/>
            <person name="Schmid M.W."/>
            <person name="Shirakawa M."/>
            <person name="Solano R."/>
            <person name="Spunde A."/>
            <person name="Suetsugu N."/>
            <person name="Sugano S."/>
            <person name="Sugiyama A."/>
            <person name="Sun R."/>
            <person name="Suzuki Y."/>
            <person name="Takenaka M."/>
            <person name="Takezawa D."/>
            <person name="Tomogane H."/>
            <person name="Tsuzuki M."/>
            <person name="Ueda T."/>
            <person name="Umeda M."/>
            <person name="Ward J.M."/>
            <person name="Watanabe Y."/>
            <person name="Yazaki K."/>
            <person name="Yokoyama R."/>
            <person name="Yoshitake Y."/>
            <person name="Yotsui I."/>
            <person name="Zachgo S."/>
            <person name="Schmutz J."/>
        </authorList>
    </citation>
    <scope>NUCLEOTIDE SEQUENCE [LARGE SCALE GENOMIC DNA]</scope>
    <source>
        <strain evidence="3">Tak-1</strain>
    </source>
</reference>
<keyword evidence="3" id="KW-1185">Reference proteome</keyword>
<gene>
    <name evidence="2" type="ORF">MARPO_0043s0060</name>
</gene>
<dbReference type="AlphaFoldDB" id="A0A2R6X140"/>
<organism evidence="2 3">
    <name type="scientific">Marchantia polymorpha</name>
    <name type="common">Common liverwort</name>
    <name type="synonym">Marchantia aquatica</name>
    <dbReference type="NCBI Taxonomy" id="3197"/>
    <lineage>
        <taxon>Eukaryota</taxon>
        <taxon>Viridiplantae</taxon>
        <taxon>Streptophyta</taxon>
        <taxon>Embryophyta</taxon>
        <taxon>Marchantiophyta</taxon>
        <taxon>Marchantiopsida</taxon>
        <taxon>Marchantiidae</taxon>
        <taxon>Marchantiales</taxon>
        <taxon>Marchantiaceae</taxon>
        <taxon>Marchantia</taxon>
    </lineage>
</organism>
<sequence length="185" mass="20194">MAAPSGHRHFEGPLAKRSHDLSSLTAFTKRCTRPNLDRPEEIRAFGRWVTLLDMGFGLPSRPAATKGSFDDSLQTTNLQICGSCQMDAGAGLPTHFRHSLVSHPNPGYHFEEKSMLQLIFHCLVPHPNRAYHVQEPENRKVQLSAQHSGAGGGSDGRGSKRTGALAICRRCSGRRTQGGSVTQHS</sequence>
<feature type="region of interest" description="Disordered" evidence="1">
    <location>
        <begin position="141"/>
        <end position="161"/>
    </location>
</feature>
<protein>
    <submittedName>
        <fullName evidence="2">Uncharacterized protein</fullName>
    </submittedName>
</protein>
<evidence type="ECO:0000313" key="3">
    <source>
        <dbReference type="Proteomes" id="UP000244005"/>
    </source>
</evidence>
<dbReference type="Gramene" id="Mp1g06680.1">
    <property type="protein sequence ID" value="Mp1g06680.1.cds"/>
    <property type="gene ID" value="Mp1g06680"/>
</dbReference>
<dbReference type="Proteomes" id="UP000244005">
    <property type="component" value="Unassembled WGS sequence"/>
</dbReference>